<dbReference type="Proteomes" id="UP000261223">
    <property type="component" value="Unassembled WGS sequence"/>
</dbReference>
<reference evidence="1 2" key="1">
    <citation type="submission" date="2018-08" db="EMBL/GenBank/DDBJ databases">
        <title>A genome reference for cultivated species of the human gut microbiota.</title>
        <authorList>
            <person name="Zou Y."/>
            <person name="Xue W."/>
            <person name="Luo G."/>
        </authorList>
    </citation>
    <scope>NUCLEOTIDE SEQUENCE [LARGE SCALE GENOMIC DNA]</scope>
    <source>
        <strain evidence="1 2">TF03-6</strain>
    </source>
</reference>
<sequence>MELITKELERKFSNYPIYSQKSMMLDAKVIVKYFNPMGAGTWLVTEAEQLLDGDWKFFGYMHIFEWEWGYVLLSELQEVKLPFGLGIERDLHLADDVTVRNCILK</sequence>
<organism evidence="1 2">
    <name type="scientific">Bacteroides stercoris</name>
    <dbReference type="NCBI Taxonomy" id="46506"/>
    <lineage>
        <taxon>Bacteria</taxon>
        <taxon>Pseudomonadati</taxon>
        <taxon>Bacteroidota</taxon>
        <taxon>Bacteroidia</taxon>
        <taxon>Bacteroidales</taxon>
        <taxon>Bacteroidaceae</taxon>
        <taxon>Bacteroides</taxon>
    </lineage>
</organism>
<name>A0A3E4UL25_BACSE</name>
<dbReference type="Pfam" id="PF11171">
    <property type="entry name" value="DUF2958"/>
    <property type="match status" value="1"/>
</dbReference>
<gene>
    <name evidence="1" type="ORF">DXC34_14065</name>
</gene>
<comment type="caution">
    <text evidence="1">The sequence shown here is derived from an EMBL/GenBank/DDBJ whole genome shotgun (WGS) entry which is preliminary data.</text>
</comment>
<evidence type="ECO:0000313" key="2">
    <source>
        <dbReference type="Proteomes" id="UP000261223"/>
    </source>
</evidence>
<accession>A0A3E4UL25</accession>
<dbReference type="EMBL" id="QSSV01000019">
    <property type="protein sequence ID" value="RGM11268.1"/>
    <property type="molecule type" value="Genomic_DNA"/>
</dbReference>
<dbReference type="AlphaFoldDB" id="A0A3E4UL25"/>
<dbReference type="RefSeq" id="WP_117742269.1">
    <property type="nucleotide sequence ID" value="NZ_QSSV01000019.1"/>
</dbReference>
<protein>
    <submittedName>
        <fullName evidence="1">DUF2958 domain-containing protein</fullName>
    </submittedName>
</protein>
<evidence type="ECO:0000313" key="1">
    <source>
        <dbReference type="EMBL" id="RGM11268.1"/>
    </source>
</evidence>
<proteinExistence type="predicted"/>
<dbReference type="InterPro" id="IPR021341">
    <property type="entry name" value="DUF2958"/>
</dbReference>